<evidence type="ECO:0000313" key="2">
    <source>
        <dbReference type="EMBL" id="GIF73707.1"/>
    </source>
</evidence>
<organism evidence="2 3">
    <name type="scientific">Asanoa siamensis</name>
    <dbReference type="NCBI Taxonomy" id="926357"/>
    <lineage>
        <taxon>Bacteria</taxon>
        <taxon>Bacillati</taxon>
        <taxon>Actinomycetota</taxon>
        <taxon>Actinomycetes</taxon>
        <taxon>Micromonosporales</taxon>
        <taxon>Micromonosporaceae</taxon>
        <taxon>Asanoa</taxon>
    </lineage>
</organism>
<dbReference type="Proteomes" id="UP000604117">
    <property type="component" value="Unassembled WGS sequence"/>
</dbReference>
<proteinExistence type="predicted"/>
<feature type="region of interest" description="Disordered" evidence="1">
    <location>
        <begin position="1"/>
        <end position="22"/>
    </location>
</feature>
<comment type="caution">
    <text evidence="2">The sequence shown here is derived from an EMBL/GenBank/DDBJ whole genome shotgun (WGS) entry which is preliminary data.</text>
</comment>
<keyword evidence="3" id="KW-1185">Reference proteome</keyword>
<name>A0ABQ4CR21_9ACTN</name>
<evidence type="ECO:0000313" key="3">
    <source>
        <dbReference type="Proteomes" id="UP000604117"/>
    </source>
</evidence>
<accession>A0ABQ4CR21</accession>
<sequence length="75" mass="7575">MRRGGRRLGRGSAATGFGARPPCVAAPAAKGAAAPQPGWGWARGLGTADTVPLWDVAGLVGHMVTTLARAARQPD</sequence>
<evidence type="ECO:0000256" key="1">
    <source>
        <dbReference type="SAM" id="MobiDB-lite"/>
    </source>
</evidence>
<gene>
    <name evidence="2" type="ORF">Asi02nite_32250</name>
</gene>
<reference evidence="2 3" key="1">
    <citation type="submission" date="2021-01" db="EMBL/GenBank/DDBJ databases">
        <title>Whole genome shotgun sequence of Asanoa siamensis NBRC 107932.</title>
        <authorList>
            <person name="Komaki H."/>
            <person name="Tamura T."/>
        </authorList>
    </citation>
    <scope>NUCLEOTIDE SEQUENCE [LARGE SCALE GENOMIC DNA]</scope>
    <source>
        <strain evidence="2 3">NBRC 107932</strain>
    </source>
</reference>
<dbReference type="EMBL" id="BONE01000023">
    <property type="protein sequence ID" value="GIF73707.1"/>
    <property type="molecule type" value="Genomic_DNA"/>
</dbReference>
<protein>
    <submittedName>
        <fullName evidence="2">Uncharacterized protein</fullName>
    </submittedName>
</protein>